<feature type="transmembrane region" description="Helical" evidence="2">
    <location>
        <begin position="239"/>
        <end position="257"/>
    </location>
</feature>
<sequence length="467" mass="52741">MRGAGLLVAAGCALVFLLLSGQVGPAEATRDTWDDNFRDNLYFIDRFAFKEDGTWNVQIDPLQKGALLRLLVCNDDDYGDMIDGYSTSDGKDVCNKIAQNKSKCAVHQFKGFANMTGVAKTRDMYWFVLVNCNQTKLNVEFYEVFLNPGGEYLGWDTIPLPYIYGILIIVYAVLLLAWLGNIVFIDKGAGSNRLHKYISLWPIMKLWLVIFNTAYWGYISERGVMTWGIDVIYVIYNSLWYSYFFGGLLLVGLAWGISRKGMGWFEALIFCAVQIVFYITWVINFALEGYYAVVSIFGLGCMLIVIFFFTSFSIKNVNKAIQNSQSVGPAQASSSAGGLVWALLYAGLFHYHTWAYRMLNEASELALVIMLGRNLYFEFNDDALGTCGRPQHAAGIEMDTLPDRERSNASTFHNPERNEFDASDDELPVMTYPMASESRADRFPEDDLPVMTFPIPHAQSESERKGW</sequence>
<feature type="transmembrane region" description="Helical" evidence="2">
    <location>
        <begin position="264"/>
        <end position="283"/>
    </location>
</feature>
<feature type="transmembrane region" description="Helical" evidence="2">
    <location>
        <begin position="289"/>
        <end position="309"/>
    </location>
</feature>
<feature type="region of interest" description="Disordered" evidence="1">
    <location>
        <begin position="441"/>
        <end position="467"/>
    </location>
</feature>
<dbReference type="VEuPathDB" id="AmoebaDB:ACA1_383600"/>
<name>L8GV59_ACACF</name>
<evidence type="ECO:0000256" key="3">
    <source>
        <dbReference type="SAM" id="SignalP"/>
    </source>
</evidence>
<dbReference type="GeneID" id="14917548"/>
<keyword evidence="3" id="KW-0732">Signal</keyword>
<keyword evidence="2" id="KW-0812">Transmembrane</keyword>
<feature type="transmembrane region" description="Helical" evidence="2">
    <location>
        <begin position="162"/>
        <end position="185"/>
    </location>
</feature>
<dbReference type="AlphaFoldDB" id="L8GV59"/>
<evidence type="ECO:0000256" key="2">
    <source>
        <dbReference type="SAM" id="Phobius"/>
    </source>
</evidence>
<dbReference type="Proteomes" id="UP000011083">
    <property type="component" value="Unassembled WGS sequence"/>
</dbReference>
<evidence type="ECO:0000313" key="4">
    <source>
        <dbReference type="EMBL" id="ELR16827.1"/>
    </source>
</evidence>
<organism evidence="4 5">
    <name type="scientific">Acanthamoeba castellanii (strain ATCC 30010 / Neff)</name>
    <dbReference type="NCBI Taxonomy" id="1257118"/>
    <lineage>
        <taxon>Eukaryota</taxon>
        <taxon>Amoebozoa</taxon>
        <taxon>Discosea</taxon>
        <taxon>Longamoebia</taxon>
        <taxon>Centramoebida</taxon>
        <taxon>Acanthamoebidae</taxon>
        <taxon>Acanthamoeba</taxon>
    </lineage>
</organism>
<feature type="transmembrane region" description="Helical" evidence="2">
    <location>
        <begin position="197"/>
        <end position="219"/>
    </location>
</feature>
<feature type="signal peptide" evidence="3">
    <location>
        <begin position="1"/>
        <end position="28"/>
    </location>
</feature>
<dbReference type="RefSeq" id="XP_004338840.1">
    <property type="nucleotide sequence ID" value="XM_004338792.1"/>
</dbReference>
<reference evidence="4 5" key="1">
    <citation type="journal article" date="2013" name="Genome Biol.">
        <title>Genome of Acanthamoeba castellanii highlights extensive lateral gene transfer and early evolution of tyrosine kinase signaling.</title>
        <authorList>
            <person name="Clarke M."/>
            <person name="Lohan A.J."/>
            <person name="Liu B."/>
            <person name="Lagkouvardos I."/>
            <person name="Roy S."/>
            <person name="Zafar N."/>
            <person name="Bertelli C."/>
            <person name="Schilde C."/>
            <person name="Kianianmomeni A."/>
            <person name="Burglin T.R."/>
            <person name="Frech C."/>
            <person name="Turcotte B."/>
            <person name="Kopec K.O."/>
            <person name="Synnott J.M."/>
            <person name="Choo C."/>
            <person name="Paponov I."/>
            <person name="Finkler A."/>
            <person name="Soon Heng Tan C."/>
            <person name="Hutchins A.P."/>
            <person name="Weinmeier T."/>
            <person name="Rattei T."/>
            <person name="Chu J.S."/>
            <person name="Gimenez G."/>
            <person name="Irimia M."/>
            <person name="Rigden D.J."/>
            <person name="Fitzpatrick D.A."/>
            <person name="Lorenzo-Morales J."/>
            <person name="Bateman A."/>
            <person name="Chiu C.H."/>
            <person name="Tang P."/>
            <person name="Hegemann P."/>
            <person name="Fromm H."/>
            <person name="Raoult D."/>
            <person name="Greub G."/>
            <person name="Miranda-Saavedra D."/>
            <person name="Chen N."/>
            <person name="Nash P."/>
            <person name="Ginger M.L."/>
            <person name="Horn M."/>
            <person name="Schaap P."/>
            <person name="Caler L."/>
            <person name="Loftus B."/>
        </authorList>
    </citation>
    <scope>NUCLEOTIDE SEQUENCE [LARGE SCALE GENOMIC DNA]</scope>
    <source>
        <strain evidence="4 5">Neff</strain>
    </source>
</reference>
<dbReference type="PANTHER" id="PTHR21229">
    <property type="entry name" value="LUNG SEVEN TRANSMEMBRANE RECEPTOR"/>
    <property type="match status" value="1"/>
</dbReference>
<proteinExistence type="predicted"/>
<evidence type="ECO:0008006" key="6">
    <source>
        <dbReference type="Google" id="ProtNLM"/>
    </source>
</evidence>
<dbReference type="InterPro" id="IPR009637">
    <property type="entry name" value="GPR107/GPR108-like"/>
</dbReference>
<dbReference type="EMBL" id="KB007982">
    <property type="protein sequence ID" value="ELR16827.1"/>
    <property type="molecule type" value="Genomic_DNA"/>
</dbReference>
<feature type="chain" id="PRO_5003989872" description="Intimal thickness related receptor IRP domain-containing protein" evidence="3">
    <location>
        <begin position="29"/>
        <end position="467"/>
    </location>
</feature>
<protein>
    <recommendedName>
        <fullName evidence="6">Intimal thickness related receptor IRP domain-containing protein</fullName>
    </recommendedName>
</protein>
<dbReference type="GO" id="GO:0016020">
    <property type="term" value="C:membrane"/>
    <property type="evidence" value="ECO:0007669"/>
    <property type="project" value="InterPro"/>
</dbReference>
<evidence type="ECO:0000313" key="5">
    <source>
        <dbReference type="Proteomes" id="UP000011083"/>
    </source>
</evidence>
<keyword evidence="2" id="KW-0472">Membrane</keyword>
<dbReference type="KEGG" id="acan:ACA1_383600"/>
<gene>
    <name evidence="4" type="ORF">ACA1_383600</name>
</gene>
<keyword evidence="5" id="KW-1185">Reference proteome</keyword>
<dbReference type="GO" id="GO:0005794">
    <property type="term" value="C:Golgi apparatus"/>
    <property type="evidence" value="ECO:0007669"/>
    <property type="project" value="TreeGrafter"/>
</dbReference>
<accession>L8GV59</accession>
<keyword evidence="2" id="KW-1133">Transmembrane helix</keyword>
<evidence type="ECO:0000256" key="1">
    <source>
        <dbReference type="SAM" id="MobiDB-lite"/>
    </source>
</evidence>